<protein>
    <recommendedName>
        <fullName evidence="3">Tetratricopeptide repeat protein</fullName>
    </recommendedName>
</protein>
<dbReference type="EMBL" id="AP027079">
    <property type="protein sequence ID" value="BDU67942.1"/>
    <property type="molecule type" value="Genomic_DNA"/>
</dbReference>
<proteinExistence type="predicted"/>
<organism evidence="1 2">
    <name type="scientific">Geothrix oryzae</name>
    <dbReference type="NCBI Taxonomy" id="2927975"/>
    <lineage>
        <taxon>Bacteria</taxon>
        <taxon>Pseudomonadati</taxon>
        <taxon>Acidobacteriota</taxon>
        <taxon>Holophagae</taxon>
        <taxon>Holophagales</taxon>
        <taxon>Holophagaceae</taxon>
        <taxon>Geothrix</taxon>
    </lineage>
</organism>
<dbReference type="Proteomes" id="UP001242010">
    <property type="component" value="Chromosome"/>
</dbReference>
<sequence length="359" mass="39355">MRAALLAFAALSLVAQDERIFAESMARLEREDPAGKKDLEDASPIRLAALALNPAKATEQARFAAASWLWATNLIRGFRHGKEQTYLQAARTQADLLKAWTLLETVGAGQARARDGLRLELAWRLLDLDRMRTAYAAVSAQPSPNMRELAHCFFVAAHLGDWAGMKKHGQALVAQGGKLEGLHAAAENTLTMFDYESLLKAVETGHPGAPAGPLSVQSHRISKWRVRVTGISGSHKAIVKEAESWSKDWVDRPDSTVDLLQVGAAAHWIESGTQPPVSGFLNAGRLYLVGYRDTQGGPTGDAGRQEQMWDMHQDAQNPNRWRGTNALTARVVGADPKTGPALLVTFEVEWDMRSTETYR</sequence>
<accession>A0ABN6UUZ5</accession>
<evidence type="ECO:0000313" key="2">
    <source>
        <dbReference type="Proteomes" id="UP001242010"/>
    </source>
</evidence>
<evidence type="ECO:0000313" key="1">
    <source>
        <dbReference type="EMBL" id="BDU67942.1"/>
    </source>
</evidence>
<evidence type="ECO:0008006" key="3">
    <source>
        <dbReference type="Google" id="ProtNLM"/>
    </source>
</evidence>
<gene>
    <name evidence="1" type="ORF">GETHOR_00430</name>
</gene>
<reference evidence="2" key="1">
    <citation type="journal article" date="2023" name="Int. J. Syst. Evol. Microbiol.">
        <title>Mesoterricola silvestris gen. nov., sp. nov., Mesoterricola sediminis sp. nov., Geothrix oryzae sp. nov., Geothrix edaphica sp. nov., Geothrix rubra sp. nov., and Geothrix limicola sp. nov., six novel members of Acidobacteriota isolated from soils.</title>
        <authorList>
            <person name="Itoh H."/>
            <person name="Sugisawa Y."/>
            <person name="Mise K."/>
            <person name="Xu Z."/>
            <person name="Kuniyasu M."/>
            <person name="Ushijima N."/>
            <person name="Kawano K."/>
            <person name="Kobayashi E."/>
            <person name="Shiratori Y."/>
            <person name="Masuda Y."/>
            <person name="Senoo K."/>
        </authorList>
    </citation>
    <scope>NUCLEOTIDE SEQUENCE [LARGE SCALE GENOMIC DNA]</scope>
    <source>
        <strain evidence="2">Red222</strain>
    </source>
</reference>
<name>A0ABN6UUZ5_9BACT</name>
<dbReference type="RefSeq" id="WP_286354568.1">
    <property type="nucleotide sequence ID" value="NZ_AP027079.1"/>
</dbReference>
<keyword evidence="2" id="KW-1185">Reference proteome</keyword>